<evidence type="ECO:0000256" key="4">
    <source>
        <dbReference type="ARBA" id="ARBA00022862"/>
    </source>
</evidence>
<dbReference type="CDD" id="cd00305">
    <property type="entry name" value="Cu-Zn_Superoxide_Dismutase"/>
    <property type="match status" value="1"/>
</dbReference>
<keyword evidence="3 9" id="KW-0862">Zinc</keyword>
<comment type="similarity">
    <text evidence="1 9">Belongs to the Cu-Zn superoxide dismutase family.</text>
</comment>
<evidence type="ECO:0000259" key="11">
    <source>
        <dbReference type="Pfam" id="PF00080"/>
    </source>
</evidence>
<dbReference type="InterPro" id="IPR036423">
    <property type="entry name" value="SOD-like_Cu/Zn_dom_sf"/>
</dbReference>
<proteinExistence type="inferred from homology"/>
<keyword evidence="5 9" id="KW-0560">Oxidoreductase</keyword>
<comment type="function">
    <text evidence="9">Destroys radicals which are normally produced within the cells and which are toxic to biological systems.</text>
</comment>
<dbReference type="EC" id="1.15.1.1" evidence="9"/>
<dbReference type="GO" id="GO:0005507">
    <property type="term" value="F:copper ion binding"/>
    <property type="evidence" value="ECO:0007669"/>
    <property type="project" value="InterPro"/>
</dbReference>
<reference evidence="12" key="1">
    <citation type="submission" date="2022-02" db="EMBL/GenBank/DDBJ databases">
        <authorList>
            <person name="King R."/>
        </authorList>
    </citation>
    <scope>NUCLEOTIDE SEQUENCE</scope>
</reference>
<dbReference type="PROSITE" id="PS00332">
    <property type="entry name" value="SOD_CU_ZN_2"/>
    <property type="match status" value="1"/>
</dbReference>
<comment type="catalytic activity">
    <reaction evidence="8 9">
        <text>2 superoxide + 2 H(+) = H2O2 + O2</text>
        <dbReference type="Rhea" id="RHEA:20696"/>
        <dbReference type="ChEBI" id="CHEBI:15378"/>
        <dbReference type="ChEBI" id="CHEBI:15379"/>
        <dbReference type="ChEBI" id="CHEBI:16240"/>
        <dbReference type="ChEBI" id="CHEBI:18421"/>
        <dbReference type="EC" id="1.15.1.1"/>
    </reaction>
</comment>
<evidence type="ECO:0000256" key="10">
    <source>
        <dbReference type="SAM" id="SignalP"/>
    </source>
</evidence>
<dbReference type="Proteomes" id="UP001153321">
    <property type="component" value="Chromosome 17"/>
</dbReference>
<dbReference type="Pfam" id="PF00080">
    <property type="entry name" value="Sod_Cu"/>
    <property type="match status" value="1"/>
</dbReference>
<dbReference type="PANTHER" id="PTHR10003">
    <property type="entry name" value="SUPEROXIDE DISMUTASE CU-ZN -RELATED"/>
    <property type="match status" value="1"/>
</dbReference>
<name>A0A9P0I182_SPOLI</name>
<comment type="cofactor">
    <cofactor evidence="9">
        <name>Zn(2+)</name>
        <dbReference type="ChEBI" id="CHEBI:29105"/>
    </cofactor>
    <text evidence="9">Binds 1 zinc ion per subunit.</text>
</comment>
<gene>
    <name evidence="12" type="ORF">SPLIT_LOCUS3618</name>
</gene>
<dbReference type="InterPro" id="IPR024134">
    <property type="entry name" value="SOD_Cu/Zn_/chaperone"/>
</dbReference>
<evidence type="ECO:0000313" key="13">
    <source>
        <dbReference type="Proteomes" id="UP001153321"/>
    </source>
</evidence>
<evidence type="ECO:0000256" key="5">
    <source>
        <dbReference type="ARBA" id="ARBA00023002"/>
    </source>
</evidence>
<keyword evidence="2 9" id="KW-0479">Metal-binding</keyword>
<sequence>MLARWLNIIAIICVIPYTKGELRVAIAHLQSLQSVTGQIELTETAKGLHVYGVITGLPPGAYGFHVHELGDVTPDCNLAGRHFNPEGATHGGRESTIRHVGDLGNVLFVNDRASSATVDFEDSVLTLRGPNSILGRSLVLHIHEDDLGLGGNSTSLTTGNSGPRVACGVIGIKSPFEPWSAASSVSPSGKKSSHASSFLLTKNHPVNPVLTSKARARAAVTLCKVVRSAYRQNSCSLWMDVSLDLPSLALGIT</sequence>
<feature type="chain" id="PRO_5040225365" description="Superoxide dismutase [Cu-Zn]" evidence="10">
    <location>
        <begin position="21"/>
        <end position="253"/>
    </location>
</feature>
<keyword evidence="6 9" id="KW-0186">Copper</keyword>
<accession>A0A9P0I182</accession>
<organism evidence="12 13">
    <name type="scientific">Spodoptera littoralis</name>
    <name type="common">Egyptian cotton leafworm</name>
    <dbReference type="NCBI Taxonomy" id="7109"/>
    <lineage>
        <taxon>Eukaryota</taxon>
        <taxon>Metazoa</taxon>
        <taxon>Ecdysozoa</taxon>
        <taxon>Arthropoda</taxon>
        <taxon>Hexapoda</taxon>
        <taxon>Insecta</taxon>
        <taxon>Pterygota</taxon>
        <taxon>Neoptera</taxon>
        <taxon>Endopterygota</taxon>
        <taxon>Lepidoptera</taxon>
        <taxon>Glossata</taxon>
        <taxon>Ditrysia</taxon>
        <taxon>Noctuoidea</taxon>
        <taxon>Noctuidae</taxon>
        <taxon>Amphipyrinae</taxon>
        <taxon>Spodoptera</taxon>
    </lineage>
</organism>
<dbReference type="EMBL" id="LR824548">
    <property type="protein sequence ID" value="CAH1638260.1"/>
    <property type="molecule type" value="Genomic_DNA"/>
</dbReference>
<dbReference type="PRINTS" id="PR00068">
    <property type="entry name" value="CUZNDISMTASE"/>
</dbReference>
<keyword evidence="7" id="KW-1015">Disulfide bond</keyword>
<evidence type="ECO:0000313" key="12">
    <source>
        <dbReference type="EMBL" id="CAH1638260.1"/>
    </source>
</evidence>
<evidence type="ECO:0000256" key="2">
    <source>
        <dbReference type="ARBA" id="ARBA00022723"/>
    </source>
</evidence>
<keyword evidence="10" id="KW-0732">Signal</keyword>
<evidence type="ECO:0000256" key="6">
    <source>
        <dbReference type="ARBA" id="ARBA00023008"/>
    </source>
</evidence>
<dbReference type="GO" id="GO:0004784">
    <property type="term" value="F:superoxide dismutase activity"/>
    <property type="evidence" value="ECO:0007669"/>
    <property type="project" value="UniProtKB-EC"/>
</dbReference>
<comment type="cofactor">
    <cofactor evidence="9">
        <name>Cu cation</name>
        <dbReference type="ChEBI" id="CHEBI:23378"/>
    </cofactor>
    <text evidence="9">Binds 1 copper ion per subunit.</text>
</comment>
<dbReference type="SUPFAM" id="SSF49329">
    <property type="entry name" value="Cu,Zn superoxide dismutase-like"/>
    <property type="match status" value="1"/>
</dbReference>
<dbReference type="InterPro" id="IPR018152">
    <property type="entry name" value="SOD_Cu/Zn_BS"/>
</dbReference>
<dbReference type="AlphaFoldDB" id="A0A9P0I182"/>
<keyword evidence="13" id="KW-1185">Reference proteome</keyword>
<evidence type="ECO:0000256" key="9">
    <source>
        <dbReference type="RuleBase" id="RU000393"/>
    </source>
</evidence>
<feature type="signal peptide" evidence="10">
    <location>
        <begin position="1"/>
        <end position="20"/>
    </location>
</feature>
<evidence type="ECO:0000256" key="8">
    <source>
        <dbReference type="ARBA" id="ARBA00049204"/>
    </source>
</evidence>
<dbReference type="Gene3D" id="2.60.40.200">
    <property type="entry name" value="Superoxide dismutase, copper/zinc binding domain"/>
    <property type="match status" value="1"/>
</dbReference>
<evidence type="ECO:0000256" key="7">
    <source>
        <dbReference type="ARBA" id="ARBA00023157"/>
    </source>
</evidence>
<dbReference type="PROSITE" id="PS00087">
    <property type="entry name" value="SOD_CU_ZN_1"/>
    <property type="match status" value="1"/>
</dbReference>
<evidence type="ECO:0000256" key="1">
    <source>
        <dbReference type="ARBA" id="ARBA00010457"/>
    </source>
</evidence>
<evidence type="ECO:0000256" key="3">
    <source>
        <dbReference type="ARBA" id="ARBA00022833"/>
    </source>
</evidence>
<protein>
    <recommendedName>
        <fullName evidence="9">Superoxide dismutase [Cu-Zn]</fullName>
        <ecNumber evidence="9">1.15.1.1</ecNumber>
    </recommendedName>
</protein>
<dbReference type="FunFam" id="2.60.40.200:FF:000003">
    <property type="entry name" value="Superoxide dismutase [Cu-Zn], chloroplastic"/>
    <property type="match status" value="1"/>
</dbReference>
<keyword evidence="4" id="KW-0049">Antioxidant</keyword>
<feature type="domain" description="Superoxide dismutase copper/zinc binding" evidence="11">
    <location>
        <begin position="35"/>
        <end position="170"/>
    </location>
</feature>
<dbReference type="InterPro" id="IPR001424">
    <property type="entry name" value="SOD_Cu_Zn_dom"/>
</dbReference>